<evidence type="ECO:0000259" key="16">
    <source>
        <dbReference type="SMART" id="SM00670"/>
    </source>
</evidence>
<keyword evidence="9" id="KW-0271">Exosome</keyword>
<dbReference type="PROSITE" id="PS01175">
    <property type="entry name" value="RIBONUCLEASE_II"/>
    <property type="match status" value="1"/>
</dbReference>
<evidence type="ECO:0000256" key="2">
    <source>
        <dbReference type="ARBA" id="ARBA00004123"/>
    </source>
</evidence>
<dbReference type="Gene3D" id="2.40.50.140">
    <property type="entry name" value="Nucleic acid-binding proteins"/>
    <property type="match status" value="1"/>
</dbReference>
<comment type="caution">
    <text evidence="18">The sequence shown here is derived from an EMBL/GenBank/DDBJ whole genome shotgun (WGS) entry which is preliminary data.</text>
</comment>
<accession>A0A9N8VBW5</accession>
<evidence type="ECO:0000256" key="6">
    <source>
        <dbReference type="ARBA" id="ARBA00022552"/>
    </source>
</evidence>
<dbReference type="OrthoDB" id="372421at2759"/>
<evidence type="ECO:0000256" key="4">
    <source>
        <dbReference type="ARBA" id="ARBA00005785"/>
    </source>
</evidence>
<dbReference type="CDD" id="cd09862">
    <property type="entry name" value="PIN_Rrp44-like"/>
    <property type="match status" value="1"/>
</dbReference>
<dbReference type="GO" id="GO:0006364">
    <property type="term" value="P:rRNA processing"/>
    <property type="evidence" value="ECO:0007669"/>
    <property type="project" value="UniProtKB-KW"/>
</dbReference>
<dbReference type="GO" id="GO:0000175">
    <property type="term" value="F:3'-5'-RNA exonuclease activity"/>
    <property type="evidence" value="ECO:0007669"/>
    <property type="project" value="TreeGrafter"/>
</dbReference>
<dbReference type="PANTHER" id="PTHR23355:SF35">
    <property type="entry name" value="EXOSOME COMPLEX EXONUCLEASE RRP44"/>
    <property type="match status" value="1"/>
</dbReference>
<evidence type="ECO:0000256" key="8">
    <source>
        <dbReference type="ARBA" id="ARBA00022801"/>
    </source>
</evidence>
<dbReference type="Proteomes" id="UP000789342">
    <property type="component" value="Unassembled WGS sequence"/>
</dbReference>
<evidence type="ECO:0000313" key="18">
    <source>
        <dbReference type="EMBL" id="CAG8445251.1"/>
    </source>
</evidence>
<dbReference type="InterPro" id="IPR001900">
    <property type="entry name" value="RNase_II/R"/>
</dbReference>
<evidence type="ECO:0000256" key="13">
    <source>
        <dbReference type="ARBA" id="ARBA00077930"/>
    </source>
</evidence>
<evidence type="ECO:0000256" key="10">
    <source>
        <dbReference type="ARBA" id="ARBA00022839"/>
    </source>
</evidence>
<dbReference type="Gene3D" id="2.40.50.700">
    <property type="match status" value="1"/>
</dbReference>
<evidence type="ECO:0000256" key="12">
    <source>
        <dbReference type="ARBA" id="ARBA00023242"/>
    </source>
</evidence>
<dbReference type="InterPro" id="IPR002716">
    <property type="entry name" value="PIN_dom"/>
</dbReference>
<dbReference type="InterPro" id="IPR033771">
    <property type="entry name" value="Rrp44_CSD1"/>
</dbReference>
<gene>
    <name evidence="18" type="ORF">AMORRO_LOCUS568</name>
</gene>
<feature type="compositionally biased region" description="Acidic residues" evidence="15">
    <location>
        <begin position="965"/>
        <end position="975"/>
    </location>
</feature>
<evidence type="ECO:0000256" key="14">
    <source>
        <dbReference type="RuleBase" id="RU003901"/>
    </source>
</evidence>
<keyword evidence="6" id="KW-0698">rRNA processing</keyword>
<dbReference type="GO" id="GO:0016075">
    <property type="term" value="P:rRNA catabolic process"/>
    <property type="evidence" value="ECO:0007669"/>
    <property type="project" value="TreeGrafter"/>
</dbReference>
<keyword evidence="19" id="KW-1185">Reference proteome</keyword>
<evidence type="ECO:0000256" key="5">
    <source>
        <dbReference type="ARBA" id="ARBA00022490"/>
    </source>
</evidence>
<evidence type="ECO:0000256" key="9">
    <source>
        <dbReference type="ARBA" id="ARBA00022835"/>
    </source>
</evidence>
<evidence type="ECO:0000259" key="17">
    <source>
        <dbReference type="SMART" id="SM00955"/>
    </source>
</evidence>
<dbReference type="Gene3D" id="3.40.50.1010">
    <property type="entry name" value="5'-nuclease"/>
    <property type="match status" value="1"/>
</dbReference>
<dbReference type="Gene3D" id="2.40.50.690">
    <property type="match status" value="1"/>
</dbReference>
<dbReference type="GO" id="GO:0019899">
    <property type="term" value="F:enzyme binding"/>
    <property type="evidence" value="ECO:0007669"/>
    <property type="project" value="UniProtKB-ARBA"/>
</dbReference>
<comment type="cofactor">
    <cofactor evidence="1">
        <name>Mg(2+)</name>
        <dbReference type="ChEBI" id="CHEBI:18420"/>
    </cofactor>
</comment>
<dbReference type="Pfam" id="PF17216">
    <property type="entry name" value="Rrp44_CSD1"/>
    <property type="match status" value="1"/>
</dbReference>
<feature type="domain" description="RNB" evidence="17">
    <location>
        <begin position="475"/>
        <end position="807"/>
    </location>
</feature>
<feature type="domain" description="PIN" evidence="16">
    <location>
        <begin position="60"/>
        <end position="179"/>
    </location>
</feature>
<dbReference type="PANTHER" id="PTHR23355">
    <property type="entry name" value="RIBONUCLEASE"/>
    <property type="match status" value="1"/>
</dbReference>
<dbReference type="EMBL" id="CAJVPV010000166">
    <property type="protein sequence ID" value="CAG8445251.1"/>
    <property type="molecule type" value="Genomic_DNA"/>
</dbReference>
<dbReference type="SMART" id="SM00670">
    <property type="entry name" value="PINc"/>
    <property type="match status" value="1"/>
</dbReference>
<keyword evidence="10" id="KW-0269">Exonuclease</keyword>
<dbReference type="GO" id="GO:0071031">
    <property type="term" value="P:nuclear mRNA surveillance of mRNA 3'-end processing"/>
    <property type="evidence" value="ECO:0007669"/>
    <property type="project" value="TreeGrafter"/>
</dbReference>
<comment type="subcellular location">
    <subcellularLocation>
        <location evidence="3">Cytoplasm</location>
    </subcellularLocation>
    <subcellularLocation>
        <location evidence="2">Nucleus</location>
    </subcellularLocation>
</comment>
<sequence length="1005" mass="113720">MLHSKTFLKRTKKGNAVKTVREHYLRDDIWCSAEICLLCAHTEPVLSANALFTQLLNAPHYIVPDTNVFLNQIYFLEHQAIHDVIVLQTVYEDLRNLSLSVYNRLRTLINDKSRRFYVFPNEHHRETYTERKKEEPLNEWKGRAIRSAVKWYSTHLEKASNSGNIIEVALLSDDVENINNAKAEGILAFSVSTVKEYVVGMTDYPDLINMVENFVDIEKDKKICYEEHFNATKISNGLKNGTLYQGSLNISMHNYLEGSILSTVEGVDTQILILGRLYLNRAIQGDVVAVQLLPKSEWSRAPTSAVVEEDEEGDASTELKDEQLGKVANEDIEKPKPTGKVVGIIKKNWRSYPLSYCGYINSKFIKGSATSTISENVFVSAMDTRIPRINIRTRQAKNLLGKRILVAIDSWPKDSKYPLGHFVRALGEAGNKDTETEVLLLEHDVPFQEFTQQVLKNLPPEGENWKVKKEHLRDRLDLRHLNICSIDPPKCTDIDDALHARLLPNGNYEVGVHIADVTHFVKEGTPLDEEAANRGTTVYLVDKRIDMLPPLLGTNLCSLHERKDRLSFSCIWELNSEAEIVNVTFSKSVISSKASLTYEQAQMRIDDLKMQDDLTKSIRILNELAKKLRQRRLIKGALVLASPEVRFQLDFDSQDPVDIEMKESRETNALVEEFMLLANISVAEKIHSKFSKSALLRNHPSPIKEKLEELAKALSSFGLSMRFDSSKSLSDSLDKAVIKGDSYFNTLLRILTTRCMLPAAYICSGSFEAKDYKHYGLATNIYTHFTSPIRRYSDVIVHRMLAASISPDQAYSNKLTDTRKIQELCETLNHRHRMAQMAARSSVELHTNIYFKGKVEENNGYVARILKNGFIVLIPKYGIEGIVYFPKNQTSSNTTPPVVYNSHDNCLESTTETGSKISIKLFDQVTVQVSVQGEAIQKLKIELLKPFIHGFSVSTDSTKNNNDADVMDIDEDESNSLDKKNRSKKKESRESSSGGGSGKRKKIKG</sequence>
<dbReference type="SUPFAM" id="SSF88723">
    <property type="entry name" value="PIN domain-like"/>
    <property type="match status" value="1"/>
</dbReference>
<dbReference type="FunFam" id="2.40.50.700:FF:000001">
    <property type="entry name" value="Exosome complex exonuclease exoribonuclease (Rrp44)"/>
    <property type="match status" value="1"/>
</dbReference>
<evidence type="ECO:0000313" key="19">
    <source>
        <dbReference type="Proteomes" id="UP000789342"/>
    </source>
</evidence>
<evidence type="ECO:0000256" key="11">
    <source>
        <dbReference type="ARBA" id="ARBA00022884"/>
    </source>
</evidence>
<dbReference type="GO" id="GO:0000176">
    <property type="term" value="C:nuclear exosome (RNase complex)"/>
    <property type="evidence" value="ECO:0007669"/>
    <property type="project" value="UniProtKB-ARBA"/>
</dbReference>
<organism evidence="18 19">
    <name type="scientific">Acaulospora morrowiae</name>
    <dbReference type="NCBI Taxonomy" id="94023"/>
    <lineage>
        <taxon>Eukaryota</taxon>
        <taxon>Fungi</taxon>
        <taxon>Fungi incertae sedis</taxon>
        <taxon>Mucoromycota</taxon>
        <taxon>Glomeromycotina</taxon>
        <taxon>Glomeromycetes</taxon>
        <taxon>Diversisporales</taxon>
        <taxon>Acaulosporaceae</taxon>
        <taxon>Acaulospora</taxon>
    </lineage>
</organism>
<dbReference type="AlphaFoldDB" id="A0A9N8VBW5"/>
<dbReference type="GO" id="GO:0003723">
    <property type="term" value="F:RNA binding"/>
    <property type="evidence" value="ECO:0007669"/>
    <property type="project" value="UniProtKB-KW"/>
</dbReference>
<feature type="region of interest" description="Disordered" evidence="15">
    <location>
        <begin position="959"/>
        <end position="1005"/>
    </location>
</feature>
<dbReference type="GO" id="GO:0004519">
    <property type="term" value="F:endonuclease activity"/>
    <property type="evidence" value="ECO:0007669"/>
    <property type="project" value="TreeGrafter"/>
</dbReference>
<dbReference type="Pfam" id="PF17849">
    <property type="entry name" value="OB_Dis3"/>
    <property type="match status" value="1"/>
</dbReference>
<dbReference type="InterPro" id="IPR029060">
    <property type="entry name" value="PIN-like_dom_sf"/>
</dbReference>
<comment type="similarity">
    <text evidence="4 14">Belongs to the RNR ribonuclease family.</text>
</comment>
<proteinExistence type="inferred from homology"/>
<keyword evidence="11" id="KW-0694">RNA-binding</keyword>
<protein>
    <recommendedName>
        <fullName evidence="13">Ribosomal RNA-processing protein 44</fullName>
    </recommendedName>
</protein>
<keyword evidence="12" id="KW-0539">Nucleus</keyword>
<dbReference type="Pfam" id="PF00773">
    <property type="entry name" value="RNB"/>
    <property type="match status" value="1"/>
</dbReference>
<name>A0A9N8VBW5_9GLOM</name>
<evidence type="ECO:0000256" key="7">
    <source>
        <dbReference type="ARBA" id="ARBA00022722"/>
    </source>
</evidence>
<evidence type="ECO:0000256" key="15">
    <source>
        <dbReference type="SAM" id="MobiDB-lite"/>
    </source>
</evidence>
<dbReference type="Pfam" id="PF13638">
    <property type="entry name" value="PIN_4"/>
    <property type="match status" value="1"/>
</dbReference>
<dbReference type="GO" id="GO:0000177">
    <property type="term" value="C:cytoplasmic exosome (RNase complex)"/>
    <property type="evidence" value="ECO:0007669"/>
    <property type="project" value="TreeGrafter"/>
</dbReference>
<dbReference type="InterPro" id="IPR033770">
    <property type="entry name" value="RRP44_S1"/>
</dbReference>
<reference evidence="18" key="1">
    <citation type="submission" date="2021-06" db="EMBL/GenBank/DDBJ databases">
        <authorList>
            <person name="Kallberg Y."/>
            <person name="Tangrot J."/>
            <person name="Rosling A."/>
        </authorList>
    </citation>
    <scope>NUCLEOTIDE SEQUENCE</scope>
    <source>
        <strain evidence="18">CL551</strain>
    </source>
</reference>
<dbReference type="InterPro" id="IPR022966">
    <property type="entry name" value="RNase_II/R_CS"/>
</dbReference>
<dbReference type="SUPFAM" id="SSF50249">
    <property type="entry name" value="Nucleic acid-binding proteins"/>
    <property type="match status" value="3"/>
</dbReference>
<dbReference type="FunFam" id="3.40.50.1010:FF:000021">
    <property type="entry name" value="DIS3-like exonuclease 1 isoform X1"/>
    <property type="match status" value="1"/>
</dbReference>
<dbReference type="InterPro" id="IPR012340">
    <property type="entry name" value="NA-bd_OB-fold"/>
</dbReference>
<evidence type="ECO:0000256" key="1">
    <source>
        <dbReference type="ARBA" id="ARBA00001946"/>
    </source>
</evidence>
<dbReference type="InterPro" id="IPR041505">
    <property type="entry name" value="Dis3_CSD2"/>
</dbReference>
<keyword evidence="7" id="KW-0540">Nuclease</keyword>
<dbReference type="InterPro" id="IPR050180">
    <property type="entry name" value="RNR_Ribonuclease"/>
</dbReference>
<dbReference type="Pfam" id="PF17215">
    <property type="entry name" value="Rrp44_S1"/>
    <property type="match status" value="1"/>
</dbReference>
<keyword evidence="5" id="KW-0963">Cytoplasm</keyword>
<dbReference type="SMART" id="SM00955">
    <property type="entry name" value="RNB"/>
    <property type="match status" value="1"/>
</dbReference>
<keyword evidence="8" id="KW-0378">Hydrolase</keyword>
<evidence type="ECO:0000256" key="3">
    <source>
        <dbReference type="ARBA" id="ARBA00004496"/>
    </source>
</evidence>